<comment type="caution">
    <text evidence="1">The sequence shown here is derived from an EMBL/GenBank/DDBJ whole genome shotgun (WGS) entry which is preliminary data.</text>
</comment>
<accession>A0ABT3BC25</accession>
<protein>
    <submittedName>
        <fullName evidence="1">Phage head closure protein</fullName>
    </submittedName>
</protein>
<evidence type="ECO:0000313" key="1">
    <source>
        <dbReference type="EMBL" id="MCV3271136.1"/>
    </source>
</evidence>
<dbReference type="EMBL" id="JALIEB010000003">
    <property type="protein sequence ID" value="MCV3271136.1"/>
    <property type="molecule type" value="Genomic_DNA"/>
</dbReference>
<reference evidence="1 2" key="1">
    <citation type="submission" date="2022-04" db="EMBL/GenBank/DDBJ databases">
        <title>Roseobacter sp. WL0113 is a bacterium isolated from neritic sediment.</title>
        <authorList>
            <person name="Wang L."/>
            <person name="He W."/>
            <person name="Zhang D.-F."/>
        </authorList>
    </citation>
    <scope>NUCLEOTIDE SEQUENCE [LARGE SCALE GENOMIC DNA]</scope>
    <source>
        <strain evidence="1 2">WL0113</strain>
    </source>
</reference>
<dbReference type="Pfam" id="PF05521">
    <property type="entry name" value="Phage_HCP"/>
    <property type="match status" value="1"/>
</dbReference>
<dbReference type="Proteomes" id="UP001208690">
    <property type="component" value="Unassembled WGS sequence"/>
</dbReference>
<keyword evidence="2" id="KW-1185">Reference proteome</keyword>
<dbReference type="RefSeq" id="WP_263843452.1">
    <property type="nucleotide sequence ID" value="NZ_JALIEB010000003.1"/>
</dbReference>
<dbReference type="InterPro" id="IPR008767">
    <property type="entry name" value="Phage_SPP1_head-tail_adaptor"/>
</dbReference>
<organism evidence="1 2">
    <name type="scientific">Roseobacter sinensis</name>
    <dbReference type="NCBI Taxonomy" id="2931391"/>
    <lineage>
        <taxon>Bacteria</taxon>
        <taxon>Pseudomonadati</taxon>
        <taxon>Pseudomonadota</taxon>
        <taxon>Alphaproteobacteria</taxon>
        <taxon>Rhodobacterales</taxon>
        <taxon>Roseobacteraceae</taxon>
        <taxon>Roseobacter</taxon>
    </lineage>
</organism>
<sequence length="112" mass="12284">MSAPRLNRQLVLEAPQRLDDGAGGYVETWQALGTLWAEVKPRSGRERALSETAVSAMSYRITVRGAPFGDAQRPVPDQRFREGARLFLIEAVAEGDASGRYLTCFATEEVAV</sequence>
<dbReference type="NCBIfam" id="TIGR01563">
    <property type="entry name" value="gp16_SPP1"/>
    <property type="match status" value="1"/>
</dbReference>
<gene>
    <name evidence="1" type="ORF">MUB52_06825</name>
</gene>
<name>A0ABT3BC25_9RHOB</name>
<dbReference type="InterPro" id="IPR038666">
    <property type="entry name" value="SSP1_head-tail_sf"/>
</dbReference>
<dbReference type="Gene3D" id="2.40.10.270">
    <property type="entry name" value="Bacteriophage SPP1 head-tail adaptor protein"/>
    <property type="match status" value="1"/>
</dbReference>
<proteinExistence type="predicted"/>
<evidence type="ECO:0000313" key="2">
    <source>
        <dbReference type="Proteomes" id="UP001208690"/>
    </source>
</evidence>